<evidence type="ECO:0000313" key="3">
    <source>
        <dbReference type="Proteomes" id="UP000019374"/>
    </source>
</evidence>
<dbReference type="AlphaFoldDB" id="T5A3V3"/>
<dbReference type="GO" id="GO:0015171">
    <property type="term" value="F:amino acid transmembrane transporter activity"/>
    <property type="evidence" value="ECO:0007669"/>
    <property type="project" value="TreeGrafter"/>
</dbReference>
<dbReference type="Proteomes" id="UP000019374">
    <property type="component" value="Unassembled WGS sequence"/>
</dbReference>
<dbReference type="GO" id="GO:0016020">
    <property type="term" value="C:membrane"/>
    <property type="evidence" value="ECO:0007669"/>
    <property type="project" value="TreeGrafter"/>
</dbReference>
<feature type="transmembrane region" description="Helical" evidence="1">
    <location>
        <begin position="36"/>
        <end position="53"/>
    </location>
</feature>
<keyword evidence="1" id="KW-0812">Transmembrane</keyword>
<organism evidence="2 3">
    <name type="scientific">Ophiocordyceps sinensis (strain Co18 / CGMCC 3.14243)</name>
    <name type="common">Yarsagumba caterpillar fungus</name>
    <name type="synonym">Hirsutella sinensis</name>
    <dbReference type="NCBI Taxonomy" id="911162"/>
    <lineage>
        <taxon>Eukaryota</taxon>
        <taxon>Fungi</taxon>
        <taxon>Dikarya</taxon>
        <taxon>Ascomycota</taxon>
        <taxon>Pezizomycotina</taxon>
        <taxon>Sordariomycetes</taxon>
        <taxon>Hypocreomycetidae</taxon>
        <taxon>Hypocreales</taxon>
        <taxon>Ophiocordycipitaceae</taxon>
        <taxon>Ophiocordyceps</taxon>
    </lineage>
</organism>
<dbReference type="EMBL" id="KE652943">
    <property type="protein sequence ID" value="EQL00110.1"/>
    <property type="molecule type" value="Genomic_DNA"/>
</dbReference>
<evidence type="ECO:0000313" key="2">
    <source>
        <dbReference type="EMBL" id="EQL00110.1"/>
    </source>
</evidence>
<accession>T5A3V3</accession>
<evidence type="ECO:0000256" key="1">
    <source>
        <dbReference type="SAM" id="Phobius"/>
    </source>
</evidence>
<dbReference type="InterPro" id="IPR050524">
    <property type="entry name" value="APC_YAT"/>
</dbReference>
<dbReference type="eggNOG" id="KOG1286">
    <property type="taxonomic scope" value="Eukaryota"/>
</dbReference>
<name>T5A3V3_OPHSC</name>
<feature type="transmembrane region" description="Helical" evidence="1">
    <location>
        <begin position="6"/>
        <end position="24"/>
    </location>
</feature>
<dbReference type="PANTHER" id="PTHR43341">
    <property type="entry name" value="AMINO ACID PERMEASE"/>
    <property type="match status" value="1"/>
</dbReference>
<dbReference type="HOGENOM" id="CLU_1993285_0_0_1"/>
<keyword evidence="1" id="KW-1133">Transmembrane helix</keyword>
<sequence>MPYAAWYGLAGTLTMAFVGGYTVFLPLPGFWKIPDFLFSYTMIPAFPILYFSWKAIHNTRIHKPIEVDLIKDLAVIEAYEQQYTPTPPNETRRQDSPPRLLDSMLNEAALMATAENETAEQQQLK</sequence>
<gene>
    <name evidence="2" type="ORF">OCS_04172</name>
</gene>
<proteinExistence type="predicted"/>
<protein>
    <submittedName>
        <fullName evidence="2">Amino acid permease</fullName>
    </submittedName>
</protein>
<reference evidence="2 3" key="1">
    <citation type="journal article" date="2013" name="Chin. Sci. Bull.">
        <title>Genome survey uncovers the secrets of sex and lifestyle in caterpillar fungus.</title>
        <authorList>
            <person name="Hu X."/>
            <person name="Zhang Y."/>
            <person name="Xiao G."/>
            <person name="Zheng P."/>
            <person name="Xia Y."/>
            <person name="Zhang X."/>
            <person name="St Leger R.J."/>
            <person name="Liu X."/>
            <person name="Wang C."/>
        </authorList>
    </citation>
    <scope>NUCLEOTIDE SEQUENCE [LARGE SCALE GENOMIC DNA]</scope>
    <source>
        <strain evidence="3">Co18 / CGMCC 3.14243</strain>
        <tissue evidence="2">Fruit-body</tissue>
    </source>
</reference>
<keyword evidence="1" id="KW-0472">Membrane</keyword>
<dbReference type="PANTHER" id="PTHR43341:SF15">
    <property type="entry name" value="GENERAL AMINO ACID PERMEASE AGP2"/>
    <property type="match status" value="1"/>
</dbReference>